<dbReference type="Pfam" id="PF00651">
    <property type="entry name" value="BTB"/>
    <property type="match status" value="1"/>
</dbReference>
<comment type="caution">
    <text evidence="3">The sequence shown here is derived from an EMBL/GenBank/DDBJ whole genome shotgun (WGS) entry which is preliminary data.</text>
</comment>
<reference evidence="3 4" key="1">
    <citation type="submission" date="2019-12" db="EMBL/GenBank/DDBJ databases">
        <title>Chromosome-level assembly of the Caenorhabditis remanei genome.</title>
        <authorList>
            <person name="Teterina A.A."/>
            <person name="Willis J.H."/>
            <person name="Phillips P.C."/>
        </authorList>
    </citation>
    <scope>NUCLEOTIDE SEQUENCE [LARGE SCALE GENOMIC DNA]</scope>
    <source>
        <strain evidence="3 4">PX506</strain>
        <tissue evidence="3">Whole organism</tissue>
    </source>
</reference>
<dbReference type="SUPFAM" id="SSF49599">
    <property type="entry name" value="TRAF domain-like"/>
    <property type="match status" value="1"/>
</dbReference>
<dbReference type="PROSITE" id="PS50144">
    <property type="entry name" value="MATH"/>
    <property type="match status" value="1"/>
</dbReference>
<dbReference type="SMART" id="SM00061">
    <property type="entry name" value="MATH"/>
    <property type="match status" value="1"/>
</dbReference>
<proteinExistence type="predicted"/>
<dbReference type="EMBL" id="WUAV01000002">
    <property type="protein sequence ID" value="KAF1767463.1"/>
    <property type="molecule type" value="Genomic_DNA"/>
</dbReference>
<evidence type="ECO:0000259" key="2">
    <source>
        <dbReference type="PROSITE" id="PS50144"/>
    </source>
</evidence>
<dbReference type="InterPro" id="IPR008974">
    <property type="entry name" value="TRAF-like"/>
</dbReference>
<accession>A0A6A5HM66</accession>
<dbReference type="PANTHER" id="PTHR22743:SF165">
    <property type="entry name" value="BTB AND MATH DOMAIN CONTAINING-RELATED"/>
    <property type="match status" value="1"/>
</dbReference>
<dbReference type="Gene3D" id="2.60.210.10">
    <property type="entry name" value="Apoptosis, Tumor Necrosis Factor Receptor Associated Protein 2, Chain A"/>
    <property type="match status" value="1"/>
</dbReference>
<evidence type="ECO:0000259" key="1">
    <source>
        <dbReference type="PROSITE" id="PS50097"/>
    </source>
</evidence>
<dbReference type="PROSITE" id="PS50097">
    <property type="entry name" value="BTB"/>
    <property type="match status" value="1"/>
</dbReference>
<dbReference type="KEGG" id="crq:GCK72_007422"/>
<dbReference type="Pfam" id="PF00917">
    <property type="entry name" value="MATH"/>
    <property type="match status" value="1"/>
</dbReference>
<dbReference type="RefSeq" id="XP_053590377.1">
    <property type="nucleotide sequence ID" value="XM_053726183.1"/>
</dbReference>
<feature type="domain" description="BTB" evidence="1">
    <location>
        <begin position="149"/>
        <end position="174"/>
    </location>
</feature>
<dbReference type="AlphaFoldDB" id="A0A6A5HM66"/>
<dbReference type="SUPFAM" id="SSF54695">
    <property type="entry name" value="POZ domain"/>
    <property type="match status" value="1"/>
</dbReference>
<feature type="domain" description="MATH" evidence="2">
    <location>
        <begin position="1"/>
        <end position="125"/>
    </location>
</feature>
<sequence>MSAPVKVFVLKHVFKDVRNLKENEYQCGPTEEHFNVSWKMCVGRKNGYLSYYLRCNQPKTTEWSITIDWKVRLISIGGKIERRNSELTYESNSNYTSWGWDDFIKWKDMEKNFMTDGNITIESHIKIRKMTGITKKKLRNFDSKMNIFSDIVLTVENEKFYVSKLFLASQSTFFGKYSFALESFAI</sequence>
<dbReference type="CDD" id="cd00121">
    <property type="entry name" value="MATH"/>
    <property type="match status" value="1"/>
</dbReference>
<name>A0A6A5HM66_CAERE</name>
<organism evidence="3 4">
    <name type="scientific">Caenorhabditis remanei</name>
    <name type="common">Caenorhabditis vulgaris</name>
    <dbReference type="NCBI Taxonomy" id="31234"/>
    <lineage>
        <taxon>Eukaryota</taxon>
        <taxon>Metazoa</taxon>
        <taxon>Ecdysozoa</taxon>
        <taxon>Nematoda</taxon>
        <taxon>Chromadorea</taxon>
        <taxon>Rhabditida</taxon>
        <taxon>Rhabditina</taxon>
        <taxon>Rhabditomorpha</taxon>
        <taxon>Rhabditoidea</taxon>
        <taxon>Rhabditidae</taxon>
        <taxon>Peloderinae</taxon>
        <taxon>Caenorhabditis</taxon>
    </lineage>
</organism>
<dbReference type="GeneID" id="78774383"/>
<evidence type="ECO:0000313" key="4">
    <source>
        <dbReference type="Proteomes" id="UP000483820"/>
    </source>
</evidence>
<dbReference type="InterPro" id="IPR011333">
    <property type="entry name" value="SKP1/BTB/POZ_sf"/>
</dbReference>
<dbReference type="PANTHER" id="PTHR22743">
    <property type="entry name" value="MEPRIN/TRAF-LIKE MATH FAMILY-C.ELEGANS"/>
    <property type="match status" value="1"/>
</dbReference>
<gene>
    <name evidence="3" type="ORF">GCK72_007422</name>
</gene>
<dbReference type="InterPro" id="IPR002083">
    <property type="entry name" value="MATH/TRAF_dom"/>
</dbReference>
<dbReference type="Proteomes" id="UP000483820">
    <property type="component" value="Chromosome II"/>
</dbReference>
<dbReference type="InterPro" id="IPR052664">
    <property type="entry name" value="BTB-MATH_domain_protein"/>
</dbReference>
<evidence type="ECO:0008006" key="5">
    <source>
        <dbReference type="Google" id="ProtNLM"/>
    </source>
</evidence>
<dbReference type="CTD" id="78774383"/>
<evidence type="ECO:0000313" key="3">
    <source>
        <dbReference type="EMBL" id="KAF1767463.1"/>
    </source>
</evidence>
<dbReference type="InterPro" id="IPR000210">
    <property type="entry name" value="BTB/POZ_dom"/>
</dbReference>
<protein>
    <recommendedName>
        <fullName evidence="5">MATH domain-containing protein</fullName>
    </recommendedName>
</protein>